<dbReference type="InterPro" id="IPR013108">
    <property type="entry name" value="Amidohydro_3"/>
</dbReference>
<reference evidence="2 3" key="1">
    <citation type="submission" date="2017-01" db="EMBL/GenBank/DDBJ databases">
        <title>Draft genome sequence of Pseudomonas pachastrellae type strain CCUG 46540T from a deep sea.</title>
        <authorList>
            <person name="Gomila M."/>
            <person name="Mulet M."/>
            <person name="Lalucat J."/>
            <person name="Garcia-Valdes E."/>
        </authorList>
    </citation>
    <scope>NUCLEOTIDE SEQUENCE [LARGE SCALE GENOMIC DNA]</scope>
    <source>
        <strain evidence="2 3">CCUG 46540</strain>
    </source>
</reference>
<dbReference type="Pfam" id="PF07969">
    <property type="entry name" value="Amidohydro_3"/>
    <property type="match status" value="1"/>
</dbReference>
<name>A0A1S8DI15_9GAMM</name>
<dbReference type="GO" id="GO:0016810">
    <property type="term" value="F:hydrolase activity, acting on carbon-nitrogen (but not peptide) bonds"/>
    <property type="evidence" value="ECO:0007669"/>
    <property type="project" value="InterPro"/>
</dbReference>
<protein>
    <recommendedName>
        <fullName evidence="1">Amidohydrolase 3 domain-containing protein</fullName>
    </recommendedName>
</protein>
<evidence type="ECO:0000313" key="2">
    <source>
        <dbReference type="EMBL" id="ONM44499.1"/>
    </source>
</evidence>
<accession>A0A1S8DI15</accession>
<dbReference type="PANTHER" id="PTHR22642">
    <property type="entry name" value="IMIDAZOLONEPROPIONASE"/>
    <property type="match status" value="1"/>
</dbReference>
<dbReference type="RefSeq" id="WP_083726064.1">
    <property type="nucleotide sequence ID" value="NZ_FOUD01000002.1"/>
</dbReference>
<dbReference type="Gene3D" id="3.20.20.140">
    <property type="entry name" value="Metal-dependent hydrolases"/>
    <property type="match status" value="1"/>
</dbReference>
<organism evidence="2 3">
    <name type="scientific">Halopseudomonas pachastrellae</name>
    <dbReference type="NCBI Taxonomy" id="254161"/>
    <lineage>
        <taxon>Bacteria</taxon>
        <taxon>Pseudomonadati</taxon>
        <taxon>Pseudomonadota</taxon>
        <taxon>Gammaproteobacteria</taxon>
        <taxon>Pseudomonadales</taxon>
        <taxon>Pseudomonadaceae</taxon>
        <taxon>Halopseudomonas</taxon>
    </lineage>
</organism>
<dbReference type="PANTHER" id="PTHR22642:SF2">
    <property type="entry name" value="PROTEIN LONG AFTER FAR-RED 3"/>
    <property type="match status" value="1"/>
</dbReference>
<dbReference type="OrthoDB" id="9031471at2"/>
<dbReference type="Proteomes" id="UP000242847">
    <property type="component" value="Unassembled WGS sequence"/>
</dbReference>
<evidence type="ECO:0000259" key="1">
    <source>
        <dbReference type="Pfam" id="PF07969"/>
    </source>
</evidence>
<dbReference type="Gene3D" id="2.30.40.10">
    <property type="entry name" value="Urease, subunit C, domain 1"/>
    <property type="match status" value="1"/>
</dbReference>
<dbReference type="SUPFAM" id="SSF51338">
    <property type="entry name" value="Composite domain of metallo-dependent hydrolases"/>
    <property type="match status" value="1"/>
</dbReference>
<dbReference type="STRING" id="254161.SAMN05216256_102218"/>
<feature type="domain" description="Amidohydrolase 3" evidence="1">
    <location>
        <begin position="49"/>
        <end position="123"/>
    </location>
</feature>
<proteinExistence type="predicted"/>
<dbReference type="AlphaFoldDB" id="A0A1S8DI15"/>
<dbReference type="InterPro" id="IPR011059">
    <property type="entry name" value="Metal-dep_hydrolase_composite"/>
</dbReference>
<comment type="caution">
    <text evidence="2">The sequence shown here is derived from an EMBL/GenBank/DDBJ whole genome shotgun (WGS) entry which is preliminary data.</text>
</comment>
<keyword evidence="3" id="KW-1185">Reference proteome</keyword>
<gene>
    <name evidence="2" type="ORF">BXT89_06960</name>
</gene>
<evidence type="ECO:0000313" key="3">
    <source>
        <dbReference type="Proteomes" id="UP000242847"/>
    </source>
</evidence>
<sequence length="129" mass="14245">MGIVATEVTNQVWHGKSGRVPQYRRKCPVLSGEGTHNRGEPNADRRYQTASGQVLNAAQAISVRQALRAMTINAAWQLDIEQQAGSLEVGKWADLQIVDQSPYAVPAQRLSALKVDEVYLAGALQYRRE</sequence>
<dbReference type="EMBL" id="MUBC01000012">
    <property type="protein sequence ID" value="ONM44499.1"/>
    <property type="molecule type" value="Genomic_DNA"/>
</dbReference>